<dbReference type="Proteomes" id="UP000477311">
    <property type="component" value="Unassembled WGS sequence"/>
</dbReference>
<evidence type="ECO:0000259" key="3">
    <source>
        <dbReference type="PROSITE" id="PS01031"/>
    </source>
</evidence>
<reference evidence="4 5" key="1">
    <citation type="submission" date="2020-02" db="EMBL/GenBank/DDBJ databases">
        <title>Draft genome sequence of Limisphaera ngatamarikiensis NGM72.4T, a thermophilic Verrucomicrobia grouped in subdivision 3.</title>
        <authorList>
            <person name="Carere C.R."/>
            <person name="Steen J."/>
            <person name="Hugenholtz P."/>
            <person name="Stott M.B."/>
        </authorList>
    </citation>
    <scope>NUCLEOTIDE SEQUENCE [LARGE SCALE GENOMIC DNA]</scope>
    <source>
        <strain evidence="4 5">NGM72.4</strain>
    </source>
</reference>
<dbReference type="InterPro" id="IPR031107">
    <property type="entry name" value="Small_HSP"/>
</dbReference>
<dbReference type="PANTHER" id="PTHR11527">
    <property type="entry name" value="HEAT-SHOCK PROTEIN 20 FAMILY MEMBER"/>
    <property type="match status" value="1"/>
</dbReference>
<dbReference type="RefSeq" id="WP_165107829.1">
    <property type="nucleotide sequence ID" value="NZ_JAAKYA010000066.1"/>
</dbReference>
<dbReference type="PROSITE" id="PS01031">
    <property type="entry name" value="SHSP"/>
    <property type="match status" value="1"/>
</dbReference>
<keyword evidence="5" id="KW-1185">Reference proteome</keyword>
<evidence type="ECO:0000256" key="1">
    <source>
        <dbReference type="PROSITE-ProRule" id="PRU00285"/>
    </source>
</evidence>
<proteinExistence type="inferred from homology"/>
<dbReference type="EMBL" id="JAAKYA010000066">
    <property type="protein sequence ID" value="NGO39672.1"/>
    <property type="molecule type" value="Genomic_DNA"/>
</dbReference>
<organism evidence="4 5">
    <name type="scientific">Limisphaera ngatamarikiensis</name>
    <dbReference type="NCBI Taxonomy" id="1324935"/>
    <lineage>
        <taxon>Bacteria</taxon>
        <taxon>Pseudomonadati</taxon>
        <taxon>Verrucomicrobiota</taxon>
        <taxon>Verrucomicrobiia</taxon>
        <taxon>Limisphaerales</taxon>
        <taxon>Limisphaeraceae</taxon>
        <taxon>Limisphaera</taxon>
    </lineage>
</organism>
<dbReference type="Pfam" id="PF00011">
    <property type="entry name" value="HSP20"/>
    <property type="match status" value="1"/>
</dbReference>
<evidence type="ECO:0000256" key="2">
    <source>
        <dbReference type="RuleBase" id="RU003616"/>
    </source>
</evidence>
<dbReference type="SUPFAM" id="SSF49764">
    <property type="entry name" value="HSP20-like chaperones"/>
    <property type="match status" value="1"/>
</dbReference>
<dbReference type="InterPro" id="IPR002068">
    <property type="entry name" value="A-crystallin/Hsp20_dom"/>
</dbReference>
<accession>A0A6M1RY47</accession>
<evidence type="ECO:0000313" key="5">
    <source>
        <dbReference type="Proteomes" id="UP000477311"/>
    </source>
</evidence>
<feature type="domain" description="SHSP" evidence="3">
    <location>
        <begin position="27"/>
        <end position="144"/>
    </location>
</feature>
<dbReference type="InterPro" id="IPR008978">
    <property type="entry name" value="HSP20-like_chaperone"/>
</dbReference>
<sequence length="144" mass="16651">MSAFEKWQFRLNQVTGELYQLSVVHMESQRFWQPAINAFRLSDRYLVCVDLAGMQKDQIAVRVEPRRLIIEGNRPSPEPNRNPGDPTPQVLAMEIDYGPFQRIVRLPEPVQTDRVTARYREGLLWIELPLDHGGQTPITEVVNP</sequence>
<comment type="caution">
    <text evidence="4">The sequence shown here is derived from an EMBL/GenBank/DDBJ whole genome shotgun (WGS) entry which is preliminary data.</text>
</comment>
<name>A0A6M1RY47_9BACT</name>
<dbReference type="CDD" id="cd06464">
    <property type="entry name" value="ACD_sHsps-like"/>
    <property type="match status" value="1"/>
</dbReference>
<gene>
    <name evidence="4" type="ORF">G4L39_09735</name>
</gene>
<evidence type="ECO:0000313" key="4">
    <source>
        <dbReference type="EMBL" id="NGO39672.1"/>
    </source>
</evidence>
<comment type="similarity">
    <text evidence="1 2">Belongs to the small heat shock protein (HSP20) family.</text>
</comment>
<protein>
    <submittedName>
        <fullName evidence="4">Hsp20/alpha crystallin family protein</fullName>
    </submittedName>
</protein>
<dbReference type="AlphaFoldDB" id="A0A6M1RY47"/>
<dbReference type="Gene3D" id="2.60.40.790">
    <property type="match status" value="1"/>
</dbReference>